<dbReference type="Proteomes" id="UP000001996">
    <property type="component" value="Unassembled WGS sequence"/>
</dbReference>
<name>A5DT57_LODEL</name>
<dbReference type="InterPro" id="IPR000477">
    <property type="entry name" value="RT_dom"/>
</dbReference>
<dbReference type="STRING" id="379508.A5DT57"/>
<feature type="domain" description="Reverse transcriptase" evidence="1">
    <location>
        <begin position="2"/>
        <end position="140"/>
    </location>
</feature>
<proteinExistence type="predicted"/>
<dbReference type="OrthoDB" id="4025440at2759"/>
<dbReference type="VEuPathDB" id="FungiDB:LELG_00543"/>
<dbReference type="InParanoid" id="A5DT57"/>
<evidence type="ECO:0000259" key="1">
    <source>
        <dbReference type="PROSITE" id="PS50878"/>
    </source>
</evidence>
<dbReference type="HOGENOM" id="CLU_1975813_0_0_1"/>
<evidence type="ECO:0000313" key="3">
    <source>
        <dbReference type="Proteomes" id="UP000001996"/>
    </source>
</evidence>
<dbReference type="Pfam" id="PF00078">
    <property type="entry name" value="RVT_1"/>
    <property type="match status" value="1"/>
</dbReference>
<dbReference type="OMA" id="GFEEYPH"/>
<organism evidence="2 3">
    <name type="scientific">Lodderomyces elongisporus (strain ATCC 11503 / CBS 2605 / JCM 1781 / NBRC 1676 / NRRL YB-4239)</name>
    <name type="common">Yeast</name>
    <name type="synonym">Saccharomyces elongisporus</name>
    <dbReference type="NCBI Taxonomy" id="379508"/>
    <lineage>
        <taxon>Eukaryota</taxon>
        <taxon>Fungi</taxon>
        <taxon>Dikarya</taxon>
        <taxon>Ascomycota</taxon>
        <taxon>Saccharomycotina</taxon>
        <taxon>Pichiomycetes</taxon>
        <taxon>Debaryomycetaceae</taxon>
        <taxon>Candida/Lodderomyces clade</taxon>
        <taxon>Lodderomyces</taxon>
    </lineage>
</organism>
<dbReference type="Gene3D" id="3.30.70.270">
    <property type="match status" value="1"/>
</dbReference>
<gene>
    <name evidence="2" type="ORF">LELG_00543</name>
</gene>
<dbReference type="InterPro" id="IPR043502">
    <property type="entry name" value="DNA/RNA_pol_sf"/>
</dbReference>
<dbReference type="InterPro" id="IPR051320">
    <property type="entry name" value="Viral_Replic_Matur_Polypro"/>
</dbReference>
<dbReference type="EMBL" id="CH981524">
    <property type="protein sequence ID" value="EDK42365.1"/>
    <property type="molecule type" value="Genomic_DNA"/>
</dbReference>
<protein>
    <recommendedName>
        <fullName evidence="1">Reverse transcriptase domain-containing protein</fullName>
    </recommendedName>
</protein>
<sequence>MLAHGQLEFSSAVYRNPWFLIPKKDGKYRMLIDLRELNKHVELEGGHPQSTEELTTELSGRLFNTLIDVKNAYFQVPLDPETSDVTSFNSPLGLLKYAVLPQGYINLVSRFSSILQRILAPVAKDVLCFMGDIAISVDRK</sequence>
<dbReference type="PANTHER" id="PTHR33064:SF37">
    <property type="entry name" value="RIBONUCLEASE H"/>
    <property type="match status" value="1"/>
</dbReference>
<reference evidence="2 3" key="1">
    <citation type="journal article" date="2009" name="Nature">
        <title>Evolution of pathogenicity and sexual reproduction in eight Candida genomes.</title>
        <authorList>
            <person name="Butler G."/>
            <person name="Rasmussen M.D."/>
            <person name="Lin M.F."/>
            <person name="Santos M.A."/>
            <person name="Sakthikumar S."/>
            <person name="Munro C.A."/>
            <person name="Rheinbay E."/>
            <person name="Grabherr M."/>
            <person name="Forche A."/>
            <person name="Reedy J.L."/>
            <person name="Agrafioti I."/>
            <person name="Arnaud M.B."/>
            <person name="Bates S."/>
            <person name="Brown A.J."/>
            <person name="Brunke S."/>
            <person name="Costanzo M.C."/>
            <person name="Fitzpatrick D.A."/>
            <person name="de Groot P.W."/>
            <person name="Harris D."/>
            <person name="Hoyer L.L."/>
            <person name="Hube B."/>
            <person name="Klis F.M."/>
            <person name="Kodira C."/>
            <person name="Lennard N."/>
            <person name="Logue M.E."/>
            <person name="Martin R."/>
            <person name="Neiman A.M."/>
            <person name="Nikolaou E."/>
            <person name="Quail M.A."/>
            <person name="Quinn J."/>
            <person name="Santos M.C."/>
            <person name="Schmitzberger F.F."/>
            <person name="Sherlock G."/>
            <person name="Shah P."/>
            <person name="Silverstein K.A."/>
            <person name="Skrzypek M.S."/>
            <person name="Soll D."/>
            <person name="Staggs R."/>
            <person name="Stansfield I."/>
            <person name="Stumpf M.P."/>
            <person name="Sudbery P.E."/>
            <person name="Srikantha T."/>
            <person name="Zeng Q."/>
            <person name="Berman J."/>
            <person name="Berriman M."/>
            <person name="Heitman J."/>
            <person name="Gow N.A."/>
            <person name="Lorenz M.C."/>
            <person name="Birren B.W."/>
            <person name="Kellis M."/>
            <person name="Cuomo C.A."/>
        </authorList>
    </citation>
    <scope>NUCLEOTIDE SEQUENCE [LARGE SCALE GENOMIC DNA]</scope>
    <source>
        <strain evidence="3">ATCC 11503 / BCRC 21390 / CBS 2605 / JCM 1781 / NBRC 1676 / NRRL YB-4239</strain>
    </source>
</reference>
<dbReference type="InterPro" id="IPR043128">
    <property type="entry name" value="Rev_trsase/Diguanyl_cyclase"/>
</dbReference>
<dbReference type="PROSITE" id="PS50878">
    <property type="entry name" value="RT_POL"/>
    <property type="match status" value="1"/>
</dbReference>
<keyword evidence="3" id="KW-1185">Reference proteome</keyword>
<dbReference type="AlphaFoldDB" id="A5DT57"/>
<dbReference type="eggNOG" id="KOG0017">
    <property type="taxonomic scope" value="Eukaryota"/>
</dbReference>
<dbReference type="Gene3D" id="3.10.10.10">
    <property type="entry name" value="HIV Type 1 Reverse Transcriptase, subunit A, domain 1"/>
    <property type="match status" value="1"/>
</dbReference>
<accession>A5DT57</accession>
<evidence type="ECO:0000313" key="2">
    <source>
        <dbReference type="EMBL" id="EDK42365.1"/>
    </source>
</evidence>
<dbReference type="CDD" id="cd01647">
    <property type="entry name" value="RT_LTR"/>
    <property type="match status" value="1"/>
</dbReference>
<dbReference type="PANTHER" id="PTHR33064">
    <property type="entry name" value="POL PROTEIN"/>
    <property type="match status" value="1"/>
</dbReference>
<dbReference type="SUPFAM" id="SSF56672">
    <property type="entry name" value="DNA/RNA polymerases"/>
    <property type="match status" value="1"/>
</dbReference>